<proteinExistence type="predicted"/>
<evidence type="ECO:0000313" key="1">
    <source>
        <dbReference type="EMBL" id="SVD93490.1"/>
    </source>
</evidence>
<dbReference type="Gene3D" id="3.10.180.10">
    <property type="entry name" value="2,3-Dihydroxybiphenyl 1,2-Dioxygenase, domain 1"/>
    <property type="match status" value="1"/>
</dbReference>
<sequence>MFPISSESSVIHEPLHRVSVQFLYDVDSICYELIAPNGENNPVDNSLSNNKNLLNHVAYKVGEFDKKIADYRKIGCLPLGNPKPSVAFSGARVMFFLLPIGIIVELIEEKN</sequence>
<protein>
    <recommendedName>
        <fullName evidence="2">VOC domain-containing protein</fullName>
    </recommendedName>
</protein>
<evidence type="ECO:0008006" key="2">
    <source>
        <dbReference type="Google" id="ProtNLM"/>
    </source>
</evidence>
<organism evidence="1">
    <name type="scientific">marine metagenome</name>
    <dbReference type="NCBI Taxonomy" id="408172"/>
    <lineage>
        <taxon>unclassified sequences</taxon>
        <taxon>metagenomes</taxon>
        <taxon>ecological metagenomes</taxon>
    </lineage>
</organism>
<accession>A0A382ZDW9</accession>
<gene>
    <name evidence="1" type="ORF">METZ01_LOCUS446344</name>
</gene>
<dbReference type="AlphaFoldDB" id="A0A382ZDW9"/>
<dbReference type="SUPFAM" id="SSF54593">
    <property type="entry name" value="Glyoxalase/Bleomycin resistance protein/Dihydroxybiphenyl dioxygenase"/>
    <property type="match status" value="1"/>
</dbReference>
<reference evidence="1" key="1">
    <citation type="submission" date="2018-05" db="EMBL/GenBank/DDBJ databases">
        <authorList>
            <person name="Lanie J.A."/>
            <person name="Ng W.-L."/>
            <person name="Kazmierczak K.M."/>
            <person name="Andrzejewski T.M."/>
            <person name="Davidsen T.M."/>
            <person name="Wayne K.J."/>
            <person name="Tettelin H."/>
            <person name="Glass J.I."/>
            <person name="Rusch D."/>
            <person name="Podicherti R."/>
            <person name="Tsui H.-C.T."/>
            <person name="Winkler M.E."/>
        </authorList>
    </citation>
    <scope>NUCLEOTIDE SEQUENCE</scope>
</reference>
<dbReference type="EMBL" id="UINC01182982">
    <property type="protein sequence ID" value="SVD93490.1"/>
    <property type="molecule type" value="Genomic_DNA"/>
</dbReference>
<dbReference type="InterPro" id="IPR029068">
    <property type="entry name" value="Glyas_Bleomycin-R_OHBP_Dase"/>
</dbReference>
<dbReference type="Pfam" id="PF13669">
    <property type="entry name" value="Glyoxalase_4"/>
    <property type="match status" value="1"/>
</dbReference>
<name>A0A382ZDW9_9ZZZZ</name>